<dbReference type="EMBL" id="CAUYUJ010015096">
    <property type="protein sequence ID" value="CAK0849842.1"/>
    <property type="molecule type" value="Genomic_DNA"/>
</dbReference>
<dbReference type="Proteomes" id="UP001189429">
    <property type="component" value="Unassembled WGS sequence"/>
</dbReference>
<feature type="region of interest" description="Disordered" evidence="1">
    <location>
        <begin position="692"/>
        <end position="713"/>
    </location>
</feature>
<accession>A0ABN9TV21</accession>
<evidence type="ECO:0000313" key="2">
    <source>
        <dbReference type="EMBL" id="CAK0849842.1"/>
    </source>
</evidence>
<evidence type="ECO:0000256" key="1">
    <source>
        <dbReference type="SAM" id="MobiDB-lite"/>
    </source>
</evidence>
<protein>
    <submittedName>
        <fullName evidence="2">Uncharacterized protein</fullName>
    </submittedName>
</protein>
<proteinExistence type="predicted"/>
<feature type="compositionally biased region" description="Basic and acidic residues" evidence="1">
    <location>
        <begin position="541"/>
        <end position="555"/>
    </location>
</feature>
<feature type="region of interest" description="Disordered" evidence="1">
    <location>
        <begin position="530"/>
        <end position="555"/>
    </location>
</feature>
<comment type="caution">
    <text evidence="2">The sequence shown here is derived from an EMBL/GenBank/DDBJ whole genome shotgun (WGS) entry which is preliminary data.</text>
</comment>
<sequence>MGQRKQMPFSCVLGICGTDGSPLQPVTPVRGETRADIRKVLFPLLSSIVHERQTAGLSLEEACPAFVSTDTYHKHYRKYRALADEIAQLSRLRVRGQTPRGQVASCSVSNPAFEILVAGEPFHDVLNARRCVGPQANDSSDFCFDHADMLGRLNAPAPPARPQGEAAPPALGDAGRALLRAAVTQSAGGFAATLARDPVASVELRAFLASPGVRKAKVLWQGMFGAQPPRPVLARLARRAGAQLRPSLGWCNYRSRKAFKAEVRRMRQWYSKPRRLARRRRGILRVGPAAPESVRGRQCAFNGKLKSGSAEGPCGSHYSRLLKKLRLDGLLAWQRCAESLRLAGMGPRSGTVPVETMWSDGSCYVPHEACIFSALVWEHLEPLRGVLQHWRICETYVELGIRRLDWHKAWARFPSSHLQLLSALFRSAPFESQPAPMVEGALTSMVSPWARRVAGDVERAQGFLRDREDPSVSFAARPGLMRGPETIYAITHAAICLAQFFRGNGHGCPTLLAVTSAEASASATGQIRGADGALASAPPPKDSKKEGQRRNAKKGDLCDAPAKVVAKLRLSDARELASLAGAVFQTWELEEEPKGVTRIMNDSGGKCDAVSKSIKERQMNGEKIDFRARGPPCVQLWAAVPFHLANYMGAFLEGSGGYMESEKKAFLQYFQQHINAKTPQQVAKHALRFRYRKHKHASKNARKEDDDKTKKGRLTFALSHDEPGREARSMMIQFLNNSVVSKAAQLMGPAPRGPSERGAARLLALIDKGKSG</sequence>
<keyword evidence="3" id="KW-1185">Reference proteome</keyword>
<reference evidence="2" key="1">
    <citation type="submission" date="2023-10" db="EMBL/GenBank/DDBJ databases">
        <authorList>
            <person name="Chen Y."/>
            <person name="Shah S."/>
            <person name="Dougan E. K."/>
            <person name="Thang M."/>
            <person name="Chan C."/>
        </authorList>
    </citation>
    <scope>NUCLEOTIDE SEQUENCE [LARGE SCALE GENOMIC DNA]</scope>
</reference>
<name>A0ABN9TV21_9DINO</name>
<evidence type="ECO:0000313" key="3">
    <source>
        <dbReference type="Proteomes" id="UP001189429"/>
    </source>
</evidence>
<organism evidence="2 3">
    <name type="scientific">Prorocentrum cordatum</name>
    <dbReference type="NCBI Taxonomy" id="2364126"/>
    <lineage>
        <taxon>Eukaryota</taxon>
        <taxon>Sar</taxon>
        <taxon>Alveolata</taxon>
        <taxon>Dinophyceae</taxon>
        <taxon>Prorocentrales</taxon>
        <taxon>Prorocentraceae</taxon>
        <taxon>Prorocentrum</taxon>
    </lineage>
</organism>
<gene>
    <name evidence="2" type="ORF">PCOR1329_LOCUS42433</name>
</gene>